<gene>
    <name evidence="2" type="ORF">DDZ13_14015</name>
</gene>
<keyword evidence="1" id="KW-0732">Signal</keyword>
<evidence type="ECO:0000313" key="3">
    <source>
        <dbReference type="Proteomes" id="UP000247099"/>
    </source>
</evidence>
<dbReference type="Proteomes" id="UP000247099">
    <property type="component" value="Unassembled WGS sequence"/>
</dbReference>
<keyword evidence="3" id="KW-1185">Reference proteome</keyword>
<feature type="signal peptide" evidence="1">
    <location>
        <begin position="1"/>
        <end position="22"/>
    </location>
</feature>
<dbReference type="RefSeq" id="WP_110132087.1">
    <property type="nucleotide sequence ID" value="NZ_QHJQ01000013.1"/>
</dbReference>
<dbReference type="AlphaFoldDB" id="A0A317ZI37"/>
<proteinExistence type="predicted"/>
<dbReference type="InParanoid" id="A0A317ZI37"/>
<accession>A0A317ZI37</accession>
<feature type="chain" id="PRO_5016373744" description="SLA1 homology domain-containing protein" evidence="1">
    <location>
        <begin position="23"/>
        <end position="252"/>
    </location>
</feature>
<organism evidence="2 3">
    <name type="scientific">Coraliomargarita sinensis</name>
    <dbReference type="NCBI Taxonomy" id="2174842"/>
    <lineage>
        <taxon>Bacteria</taxon>
        <taxon>Pseudomonadati</taxon>
        <taxon>Verrucomicrobiota</taxon>
        <taxon>Opitutia</taxon>
        <taxon>Puniceicoccales</taxon>
        <taxon>Coraliomargaritaceae</taxon>
        <taxon>Coraliomargarita</taxon>
    </lineage>
</organism>
<dbReference type="OrthoDB" id="9797709at2"/>
<evidence type="ECO:0008006" key="4">
    <source>
        <dbReference type="Google" id="ProtNLM"/>
    </source>
</evidence>
<dbReference type="Gene3D" id="2.30.30.700">
    <property type="entry name" value="SLA1 homology domain 1"/>
    <property type="match status" value="1"/>
</dbReference>
<protein>
    <recommendedName>
        <fullName evidence="4">SLA1 homology domain-containing protein</fullName>
    </recommendedName>
</protein>
<evidence type="ECO:0000313" key="2">
    <source>
        <dbReference type="EMBL" id="PXA03031.1"/>
    </source>
</evidence>
<dbReference type="EMBL" id="QHJQ01000013">
    <property type="protein sequence ID" value="PXA03031.1"/>
    <property type="molecule type" value="Genomic_DNA"/>
</dbReference>
<sequence>MKNFGKVFLSALLAVSSLTGYADDEYRTFTSQDGSKIEAKIVEATLEKVTIERRDGRVFKDVDLSMFSMNDRKDIRAWVKKQQTLIDKAEIQADSKLSIAFLRGRDDDENNYGDIDDRVVRFEPEVVLTSDEVYKTYTDIKGTAVVVGREIMSGRLYAILSKQDFTIKVPPGEKARWVGKNFACRYDPDYGGFEYGGYLVVLRDRSGKIVKVKSSKTAWERSPELILKAKARTGYNSKFTSDYDLYTTFGLP</sequence>
<name>A0A317ZI37_9BACT</name>
<reference evidence="2 3" key="1">
    <citation type="submission" date="2018-05" db="EMBL/GenBank/DDBJ databases">
        <title>Coraliomargarita sinensis sp. nov., isolated from a marine solar saltern.</title>
        <authorList>
            <person name="Zhou L.Y."/>
        </authorList>
    </citation>
    <scope>NUCLEOTIDE SEQUENCE [LARGE SCALE GENOMIC DNA]</scope>
    <source>
        <strain evidence="2 3">WN38</strain>
    </source>
</reference>
<evidence type="ECO:0000256" key="1">
    <source>
        <dbReference type="SAM" id="SignalP"/>
    </source>
</evidence>
<comment type="caution">
    <text evidence="2">The sequence shown here is derived from an EMBL/GenBank/DDBJ whole genome shotgun (WGS) entry which is preliminary data.</text>
</comment>